<feature type="coiled-coil region" evidence="1">
    <location>
        <begin position="1145"/>
        <end position="1200"/>
    </location>
</feature>
<protein>
    <recommendedName>
        <fullName evidence="3">F-box domain-containing protein</fullName>
    </recommendedName>
</protein>
<dbReference type="CDD" id="cd09917">
    <property type="entry name" value="F-box_SF"/>
    <property type="match status" value="1"/>
</dbReference>
<keyword evidence="5" id="KW-1185">Reference proteome</keyword>
<dbReference type="EMBL" id="JARKIB010000042">
    <property type="protein sequence ID" value="KAJ7758269.1"/>
    <property type="molecule type" value="Genomic_DNA"/>
</dbReference>
<reference evidence="4" key="1">
    <citation type="submission" date="2023-03" db="EMBL/GenBank/DDBJ databases">
        <title>Massive genome expansion in bonnet fungi (Mycena s.s.) driven by repeated elements and novel gene families across ecological guilds.</title>
        <authorList>
            <consortium name="Lawrence Berkeley National Laboratory"/>
            <person name="Harder C.B."/>
            <person name="Miyauchi S."/>
            <person name="Viragh M."/>
            <person name="Kuo A."/>
            <person name="Thoen E."/>
            <person name="Andreopoulos B."/>
            <person name="Lu D."/>
            <person name="Skrede I."/>
            <person name="Drula E."/>
            <person name="Henrissat B."/>
            <person name="Morin E."/>
            <person name="Kohler A."/>
            <person name="Barry K."/>
            <person name="LaButti K."/>
            <person name="Morin E."/>
            <person name="Salamov A."/>
            <person name="Lipzen A."/>
            <person name="Mereny Z."/>
            <person name="Hegedus B."/>
            <person name="Baldrian P."/>
            <person name="Stursova M."/>
            <person name="Weitz H."/>
            <person name="Taylor A."/>
            <person name="Grigoriev I.V."/>
            <person name="Nagy L.G."/>
            <person name="Martin F."/>
            <person name="Kauserud H."/>
        </authorList>
    </citation>
    <scope>NUCLEOTIDE SEQUENCE</scope>
    <source>
        <strain evidence="4">CBHHK182m</strain>
    </source>
</reference>
<gene>
    <name evidence="4" type="ORF">B0H16DRAFT_1720875</name>
</gene>
<feature type="region of interest" description="Disordered" evidence="2">
    <location>
        <begin position="1047"/>
        <end position="1080"/>
    </location>
</feature>
<evidence type="ECO:0000313" key="5">
    <source>
        <dbReference type="Proteomes" id="UP001215598"/>
    </source>
</evidence>
<keyword evidence="1" id="KW-0175">Coiled coil</keyword>
<name>A0AAD7J869_9AGAR</name>
<dbReference type="Pfam" id="PF12937">
    <property type="entry name" value="F-box-like"/>
    <property type="match status" value="1"/>
</dbReference>
<organism evidence="4 5">
    <name type="scientific">Mycena metata</name>
    <dbReference type="NCBI Taxonomy" id="1033252"/>
    <lineage>
        <taxon>Eukaryota</taxon>
        <taxon>Fungi</taxon>
        <taxon>Dikarya</taxon>
        <taxon>Basidiomycota</taxon>
        <taxon>Agaricomycotina</taxon>
        <taxon>Agaricomycetes</taxon>
        <taxon>Agaricomycetidae</taxon>
        <taxon>Agaricales</taxon>
        <taxon>Marasmiineae</taxon>
        <taxon>Mycenaceae</taxon>
        <taxon>Mycena</taxon>
    </lineage>
</organism>
<feature type="region of interest" description="Disordered" evidence="2">
    <location>
        <begin position="16"/>
        <end position="37"/>
    </location>
</feature>
<dbReference type="InterPro" id="IPR001810">
    <property type="entry name" value="F-box_dom"/>
</dbReference>
<dbReference type="Proteomes" id="UP001215598">
    <property type="component" value="Unassembled WGS sequence"/>
</dbReference>
<sequence>MPSNINPFLSLPFSPYSSSPSTQHSPSHSSSHSSSESELSSTSTGFWVGNQQLYSDSCSAQMLGVCLESYLVFFAMKDGTPLYATGKGMCMPHGSYRFLVLLSSTSKDTPLVVYLSNAAPTLVVRRGYAQYIPHGEMKFITKVDAVSITGTVWTILAVFWSPSGTALPFGENPSVSVKIVRMLSSCEEGEMMSISLGVKLLPETILAATEPAMMLDVDNIIFMNVSGGSSNLFIDWRVIIMLTTSVDMLLMGVLPLAGGTVTKHRFLNLLARAAMSLSQSRRIIRTSTRRGRDIRERAWTGWDNVSIWTFSFGADGGRRVQNSAFGVGEAPGFVGSGFGTAAADGGSALVFGGSSRRSGGALSHTLPQLVSPDVAFAFAFAGAFAPAVADTVFPSFATVLDCSSSDVHDDGLPYGRDSLPPPISFSRHHDLAAVRAADAQDASIGHGVVNWPSCIGHAGRCTPFIGTVCGITVWIEQTAALGLPNEILFQIMSDVTGPYRDAEPARHEHYTALFSLAATCRHWYTFLADCGGLWSSFCLTPHRLEASLEFWLSRIHHAPLDLRLYFDDLFALYHPRSTARAPRLGVRGTIGRIAPALSRCARLSIDAEATLSYPLLMRALGVASGRMLVSLAISRVYFAFLEDIVPPLDAAPNLFFRTGVPMLRFLRLCNATVGWGNLGFFERLEVLKLWGFRLPIGPTAVQLYTIISIAQYLVRLSLREVECDPLPPREHAFITCTFLVELDLHLSGTLGVPEVLSRCSFPALRKLSLILDAEFDLRCLLACSSLLGRVVVLTLQCYEPCRGSGVEGQSAGRARGRSRREWRRKPVPRSERKREENTGAGKGKRRATSAQLRDETANEEAAAAKLRNDRREFLRAQMRALVRAPVTASRGESQQRLAELQMLKNDLASLGPDEDIEFLIMELTNPLRGTPGPEDLPVDTGVDTGGAEGGPEHEGDDEDSEEEEADETEVERGRTGRSGDDRNEPSDTQVGGKVGYDHFDGEDRCGKCAEINSDCIRRRDSNKKTCARCARKKVRCLFNPQTTRVNRRAISRQAGTSRRVSGGSGRSGRSGVKRQHSEAFSIDEDGGRYVRKTYRGQEVFVPESRWYKGTASRPAAGQASPSLHHRELDPERPILGAVEELYDYVRRLEEDRMKMGKEIADLRAMLKGARRQIQGGVERRDELKMENEELKEELARIMRERITIPQPEVPLGLIPFADDDLNFALTLNDARDPTDESGGSGSNMDVDSGAVSGPEVVSGAGASSPVRSETELSMPPNLGDAEWDGGNRESSPTQRGTPRLGREIVAAAPGSALSARAPSVEETARPPTSTFVLKAGDSGKSVRRRRALPLTPKAEPVEPSIPGASGDGEETSGGNSGAAVQPETSGEDSGAAAQPESPRGVWPTPERELLEQAGQEDLELVRSVARLSVAHTDDDIPEELAEQLDSAMDVDAPEATESGENSGEGDSGSAVKTEQQDAQIPAPEVVQLREGLLDVRTEDGELVMTTTIYIIND</sequence>
<proteinExistence type="predicted"/>
<evidence type="ECO:0000256" key="1">
    <source>
        <dbReference type="SAM" id="Coils"/>
    </source>
</evidence>
<feature type="compositionally biased region" description="Basic and acidic residues" evidence="2">
    <location>
        <begin position="970"/>
        <end position="985"/>
    </location>
</feature>
<feature type="compositionally biased region" description="Basic and acidic residues" evidence="2">
    <location>
        <begin position="828"/>
        <end position="837"/>
    </location>
</feature>
<feature type="compositionally biased region" description="Acidic residues" evidence="2">
    <location>
        <begin position="954"/>
        <end position="969"/>
    </location>
</feature>
<feature type="region of interest" description="Disordered" evidence="2">
    <location>
        <begin position="804"/>
        <end position="858"/>
    </location>
</feature>
<comment type="caution">
    <text evidence="4">The sequence shown here is derived from an EMBL/GenBank/DDBJ whole genome shotgun (WGS) entry which is preliminary data.</text>
</comment>
<feature type="domain" description="F-box" evidence="3">
    <location>
        <begin position="482"/>
        <end position="539"/>
    </location>
</feature>
<feature type="compositionally biased region" description="Basic residues" evidence="2">
    <location>
        <begin position="814"/>
        <end position="827"/>
    </location>
</feature>
<accession>A0AAD7J869</accession>
<feature type="region of interest" description="Disordered" evidence="2">
    <location>
        <begin position="927"/>
        <end position="996"/>
    </location>
</feature>
<evidence type="ECO:0000256" key="2">
    <source>
        <dbReference type="SAM" id="MobiDB-lite"/>
    </source>
</evidence>
<feature type="compositionally biased region" description="Low complexity" evidence="2">
    <location>
        <begin position="1306"/>
        <end position="1318"/>
    </location>
</feature>
<feature type="region of interest" description="Disordered" evidence="2">
    <location>
        <begin position="1229"/>
        <end position="1415"/>
    </location>
</feature>
<feature type="region of interest" description="Disordered" evidence="2">
    <location>
        <begin position="1443"/>
        <end position="1484"/>
    </location>
</feature>
<evidence type="ECO:0000259" key="3">
    <source>
        <dbReference type="Pfam" id="PF12937"/>
    </source>
</evidence>
<evidence type="ECO:0000313" key="4">
    <source>
        <dbReference type="EMBL" id="KAJ7758269.1"/>
    </source>
</evidence>